<evidence type="ECO:0000259" key="2">
    <source>
        <dbReference type="PROSITE" id="PS51352"/>
    </source>
</evidence>
<keyword evidence="1" id="KW-0676">Redox-active center</keyword>
<dbReference type="Pfam" id="PF00578">
    <property type="entry name" value="AhpC-TSA"/>
    <property type="match status" value="1"/>
</dbReference>
<feature type="domain" description="Thioredoxin" evidence="2">
    <location>
        <begin position="4"/>
        <end position="160"/>
    </location>
</feature>
<dbReference type="InterPro" id="IPR050553">
    <property type="entry name" value="Thioredoxin_ResA/DsbE_sf"/>
</dbReference>
<dbReference type="PROSITE" id="PS51352">
    <property type="entry name" value="THIOREDOXIN_2"/>
    <property type="match status" value="1"/>
</dbReference>
<dbReference type="PANTHER" id="PTHR42852:SF13">
    <property type="entry name" value="PROTEIN DIPZ"/>
    <property type="match status" value="1"/>
</dbReference>
<dbReference type="InterPro" id="IPR036249">
    <property type="entry name" value="Thioredoxin-like_sf"/>
</dbReference>
<name>A0AAJ5WDR8_9SPHI</name>
<dbReference type="InterPro" id="IPR013766">
    <property type="entry name" value="Thioredoxin_domain"/>
</dbReference>
<proteinExistence type="predicted"/>
<dbReference type="GO" id="GO:0016209">
    <property type="term" value="F:antioxidant activity"/>
    <property type="evidence" value="ECO:0007669"/>
    <property type="project" value="InterPro"/>
</dbReference>
<dbReference type="PROSITE" id="PS00194">
    <property type="entry name" value="THIOREDOXIN_1"/>
    <property type="match status" value="1"/>
</dbReference>
<dbReference type="InterPro" id="IPR017937">
    <property type="entry name" value="Thioredoxin_CS"/>
</dbReference>
<dbReference type="AlphaFoldDB" id="A0AAJ5WDR8"/>
<reference evidence="3" key="1">
    <citation type="submission" date="2023-03" db="EMBL/GenBank/DDBJ databases">
        <title>Andean soil-derived lignocellulolytic bacterial consortium as a source of novel taxa and putative plastic-active enzymes.</title>
        <authorList>
            <person name="Diaz-Garcia L."/>
            <person name="Chuvochina M."/>
            <person name="Feuerriegel G."/>
            <person name="Bunk B."/>
            <person name="Sproer C."/>
            <person name="Streit W.R."/>
            <person name="Rodriguez L.M."/>
            <person name="Overmann J."/>
            <person name="Jimenez D.J."/>
        </authorList>
    </citation>
    <scope>NUCLEOTIDE SEQUENCE</scope>
    <source>
        <strain evidence="3">MAG 3858</strain>
    </source>
</reference>
<evidence type="ECO:0000256" key="1">
    <source>
        <dbReference type="ARBA" id="ARBA00023284"/>
    </source>
</evidence>
<dbReference type="PANTHER" id="PTHR42852">
    <property type="entry name" value="THIOL:DISULFIDE INTERCHANGE PROTEIN DSBE"/>
    <property type="match status" value="1"/>
</dbReference>
<evidence type="ECO:0000313" key="3">
    <source>
        <dbReference type="EMBL" id="WEK21614.1"/>
    </source>
</evidence>
<protein>
    <submittedName>
        <fullName evidence="3">TlpA disulfide reductase family protein</fullName>
    </submittedName>
</protein>
<sequence length="162" mass="18937">MRKLQIVFLLMIITFCSFTVMGQTVKLLTLDQLDQRITKGGDTVYVINFWASWCAPCLKELPYFEKLSQTTRKDKVKVLLISLDFKSKLTSTVVPIVKSLKLKNEVYLLNENNQQAYIERIDKDWSGALPATLFINKVKSKRIFKEQEFTFQELINTYQQIK</sequence>
<dbReference type="CDD" id="cd02966">
    <property type="entry name" value="TlpA_like_family"/>
    <property type="match status" value="1"/>
</dbReference>
<accession>A0AAJ5WDR8</accession>
<dbReference type="SUPFAM" id="SSF52833">
    <property type="entry name" value="Thioredoxin-like"/>
    <property type="match status" value="1"/>
</dbReference>
<dbReference type="InterPro" id="IPR000866">
    <property type="entry name" value="AhpC/TSA"/>
</dbReference>
<dbReference type="Gene3D" id="3.40.30.10">
    <property type="entry name" value="Glutaredoxin"/>
    <property type="match status" value="1"/>
</dbReference>
<dbReference type="GO" id="GO:0016491">
    <property type="term" value="F:oxidoreductase activity"/>
    <property type="evidence" value="ECO:0007669"/>
    <property type="project" value="InterPro"/>
</dbReference>
<gene>
    <name evidence="3" type="ORF">P0Y49_10745</name>
</gene>
<organism evidence="3 4">
    <name type="scientific">Candidatus Pedobacter colombiensis</name>
    <dbReference type="NCBI Taxonomy" id="3121371"/>
    <lineage>
        <taxon>Bacteria</taxon>
        <taxon>Pseudomonadati</taxon>
        <taxon>Bacteroidota</taxon>
        <taxon>Sphingobacteriia</taxon>
        <taxon>Sphingobacteriales</taxon>
        <taxon>Sphingobacteriaceae</taxon>
        <taxon>Pedobacter</taxon>
    </lineage>
</organism>
<evidence type="ECO:0000313" key="4">
    <source>
        <dbReference type="Proteomes" id="UP001214530"/>
    </source>
</evidence>
<dbReference type="EMBL" id="CP119313">
    <property type="protein sequence ID" value="WEK21614.1"/>
    <property type="molecule type" value="Genomic_DNA"/>
</dbReference>
<dbReference type="Proteomes" id="UP001214530">
    <property type="component" value="Chromosome"/>
</dbReference>